<evidence type="ECO:0000313" key="2">
    <source>
        <dbReference type="Proteomes" id="UP000037035"/>
    </source>
</evidence>
<dbReference type="VEuPathDB" id="FungiDB:VP01_4468g1"/>
<name>A0A0L6UPC0_9BASI</name>
<proteinExistence type="predicted"/>
<dbReference type="EMBL" id="LAVV01009577">
    <property type="protein sequence ID" value="KNZ50359.1"/>
    <property type="molecule type" value="Genomic_DNA"/>
</dbReference>
<sequence>MNSLDLPSSSLEKHLSAYFNPTTRQKRDMETGRTQFYAIKFQEANKTIQTLCNETIQLRKEISRLCMGHISQ</sequence>
<gene>
    <name evidence="1" type="ORF">VP01_4468g1</name>
</gene>
<organism evidence="1 2">
    <name type="scientific">Puccinia sorghi</name>
    <dbReference type="NCBI Taxonomy" id="27349"/>
    <lineage>
        <taxon>Eukaryota</taxon>
        <taxon>Fungi</taxon>
        <taxon>Dikarya</taxon>
        <taxon>Basidiomycota</taxon>
        <taxon>Pucciniomycotina</taxon>
        <taxon>Pucciniomycetes</taxon>
        <taxon>Pucciniales</taxon>
        <taxon>Pucciniaceae</taxon>
        <taxon>Puccinia</taxon>
    </lineage>
</organism>
<dbReference type="Proteomes" id="UP000037035">
    <property type="component" value="Unassembled WGS sequence"/>
</dbReference>
<keyword evidence="2" id="KW-1185">Reference proteome</keyword>
<reference evidence="1 2" key="1">
    <citation type="submission" date="2015-08" db="EMBL/GenBank/DDBJ databases">
        <title>Next Generation Sequencing and Analysis of the Genome of Puccinia sorghi L Schw, the Causal Agent of Maize Common Rust.</title>
        <authorList>
            <person name="Rochi L."/>
            <person name="Burguener G."/>
            <person name="Darino M."/>
            <person name="Turjanski A."/>
            <person name="Kreff E."/>
            <person name="Dieguez M.J."/>
            <person name="Sacco F."/>
        </authorList>
    </citation>
    <scope>NUCLEOTIDE SEQUENCE [LARGE SCALE GENOMIC DNA]</scope>
    <source>
        <strain evidence="1 2">RO10H11247</strain>
    </source>
</reference>
<accession>A0A0L6UPC0</accession>
<protein>
    <submittedName>
        <fullName evidence="1">Uncharacterized protein</fullName>
    </submittedName>
</protein>
<comment type="caution">
    <text evidence="1">The sequence shown here is derived from an EMBL/GenBank/DDBJ whole genome shotgun (WGS) entry which is preliminary data.</text>
</comment>
<evidence type="ECO:0000313" key="1">
    <source>
        <dbReference type="EMBL" id="KNZ50359.1"/>
    </source>
</evidence>
<dbReference type="AlphaFoldDB" id="A0A0L6UPC0"/>